<evidence type="ECO:0000256" key="6">
    <source>
        <dbReference type="SAM" id="MobiDB-lite"/>
    </source>
</evidence>
<feature type="domain" description="RING-type" evidence="7">
    <location>
        <begin position="10"/>
        <end position="53"/>
    </location>
</feature>
<keyword evidence="2 4" id="KW-0863">Zinc-finger</keyword>
<dbReference type="CDD" id="cd19769">
    <property type="entry name" value="Bbox2_TRIM16-like"/>
    <property type="match status" value="1"/>
</dbReference>
<keyword evidence="1" id="KW-0479">Metal-binding</keyword>
<dbReference type="InterPro" id="IPR058030">
    <property type="entry name" value="TRIM8/14/16/25/29/45/65_CC"/>
</dbReference>
<dbReference type="CDD" id="cd16543">
    <property type="entry name" value="RING-HC_TRIM77_C-IV"/>
    <property type="match status" value="1"/>
</dbReference>
<evidence type="ECO:0000313" key="8">
    <source>
        <dbReference type="Ensembl" id="ENSSLUP00000057965.1"/>
    </source>
</evidence>
<reference evidence="8" key="2">
    <citation type="submission" date="2025-09" db="UniProtKB">
        <authorList>
            <consortium name="Ensembl"/>
        </authorList>
    </citation>
    <scope>IDENTIFICATION</scope>
</reference>
<evidence type="ECO:0000256" key="2">
    <source>
        <dbReference type="ARBA" id="ARBA00022771"/>
    </source>
</evidence>
<organism evidence="8 9">
    <name type="scientific">Sander lucioperca</name>
    <name type="common">Pike-perch</name>
    <name type="synonym">Perca lucioperca</name>
    <dbReference type="NCBI Taxonomy" id="283035"/>
    <lineage>
        <taxon>Eukaryota</taxon>
        <taxon>Metazoa</taxon>
        <taxon>Chordata</taxon>
        <taxon>Craniata</taxon>
        <taxon>Vertebrata</taxon>
        <taxon>Euteleostomi</taxon>
        <taxon>Actinopterygii</taxon>
        <taxon>Neopterygii</taxon>
        <taxon>Teleostei</taxon>
        <taxon>Neoteleostei</taxon>
        <taxon>Acanthomorphata</taxon>
        <taxon>Eupercaria</taxon>
        <taxon>Perciformes</taxon>
        <taxon>Percoidei</taxon>
        <taxon>Percidae</taxon>
        <taxon>Luciopercinae</taxon>
        <taxon>Sander</taxon>
    </lineage>
</organism>
<sequence>MISLQEKLCCSICLDLLKDPVTIPCGHSYCMSCIKHHWDKEDQKKVCSCPQCRQTFETRPALNISTMLAGLVEELKKAELDPQPHFEVVPFKKQKFNGAFTTLPENTCPHQFEVFCRTDQQCICYKCAFEQHKDHGTVSAAEEMARKQKELGVIRQNNKERIKNVEKYVKQLQKEVEYINRSADKAVGNCEMMSTELARLMKKNADVKQQIKKQQESEVSRAKKLQKKLQQELAELSRRDAELEQLSHTQDNIQFLRGYLSLSNITTSAIFPVINIHPLQHFDDVTTIVSDAIVKLKDSYGKELNKISGAVSKVYVLLPQDPKFRMDPNTASTKMVLSEENRKATSVQDERWKDNQ</sequence>
<dbReference type="GeneTree" id="ENSGT01150000286922"/>
<keyword evidence="3" id="KW-0862">Zinc</keyword>
<dbReference type="Pfam" id="PF00643">
    <property type="entry name" value="zf-B_box"/>
    <property type="match status" value="1"/>
</dbReference>
<dbReference type="Pfam" id="PF25600">
    <property type="entry name" value="TRIM_CC"/>
    <property type="match status" value="1"/>
</dbReference>
<dbReference type="InterPro" id="IPR013083">
    <property type="entry name" value="Znf_RING/FYVE/PHD"/>
</dbReference>
<evidence type="ECO:0000256" key="4">
    <source>
        <dbReference type="PROSITE-ProRule" id="PRU00175"/>
    </source>
</evidence>
<dbReference type="Ensembl" id="ENSSLUT00000059638.1">
    <property type="protein sequence ID" value="ENSSLUP00000057965.1"/>
    <property type="gene ID" value="ENSSLUG00000024935.1"/>
</dbReference>
<dbReference type="GO" id="GO:0008270">
    <property type="term" value="F:zinc ion binding"/>
    <property type="evidence" value="ECO:0007669"/>
    <property type="project" value="UniProtKB-KW"/>
</dbReference>
<dbReference type="Proteomes" id="UP000694568">
    <property type="component" value="Unplaced"/>
</dbReference>
<name>A0A8D0AN77_SANLU</name>
<dbReference type="InterPro" id="IPR000315">
    <property type="entry name" value="Znf_B-box"/>
</dbReference>
<keyword evidence="9" id="KW-1185">Reference proteome</keyword>
<feature type="compositionally biased region" description="Basic and acidic residues" evidence="6">
    <location>
        <begin position="337"/>
        <end position="356"/>
    </location>
</feature>
<dbReference type="InterPro" id="IPR017907">
    <property type="entry name" value="Znf_RING_CS"/>
</dbReference>
<reference evidence="8" key="1">
    <citation type="submission" date="2025-08" db="UniProtKB">
        <authorList>
            <consortium name="Ensembl"/>
        </authorList>
    </citation>
    <scope>IDENTIFICATION</scope>
</reference>
<dbReference type="AlphaFoldDB" id="A0A8D0AN77"/>
<dbReference type="SMART" id="SM00184">
    <property type="entry name" value="RING"/>
    <property type="match status" value="1"/>
</dbReference>
<evidence type="ECO:0000259" key="7">
    <source>
        <dbReference type="PROSITE" id="PS50089"/>
    </source>
</evidence>
<dbReference type="InterPro" id="IPR051051">
    <property type="entry name" value="E3_ubiq-ligase_TRIM/RNF"/>
</dbReference>
<proteinExistence type="predicted"/>
<dbReference type="PANTHER" id="PTHR25465">
    <property type="entry name" value="B-BOX DOMAIN CONTAINING"/>
    <property type="match status" value="1"/>
</dbReference>
<dbReference type="PROSITE" id="PS00518">
    <property type="entry name" value="ZF_RING_1"/>
    <property type="match status" value="1"/>
</dbReference>
<dbReference type="Pfam" id="PF15227">
    <property type="entry name" value="zf-C3HC4_4"/>
    <property type="match status" value="1"/>
</dbReference>
<evidence type="ECO:0000256" key="1">
    <source>
        <dbReference type="ARBA" id="ARBA00022723"/>
    </source>
</evidence>
<evidence type="ECO:0000256" key="5">
    <source>
        <dbReference type="SAM" id="Coils"/>
    </source>
</evidence>
<evidence type="ECO:0000256" key="3">
    <source>
        <dbReference type="ARBA" id="ARBA00022833"/>
    </source>
</evidence>
<dbReference type="InterPro" id="IPR001841">
    <property type="entry name" value="Znf_RING"/>
</dbReference>
<feature type="region of interest" description="Disordered" evidence="6">
    <location>
        <begin position="328"/>
        <end position="356"/>
    </location>
</feature>
<dbReference type="Gene3D" id="3.30.40.10">
    <property type="entry name" value="Zinc/RING finger domain, C3HC4 (zinc finger)"/>
    <property type="match status" value="1"/>
</dbReference>
<dbReference type="PANTHER" id="PTHR25465:SF5">
    <property type="entry name" value="E3 UBIQUITIN_ISG15 LIGASE TRIM25-RELATED"/>
    <property type="match status" value="1"/>
</dbReference>
<dbReference type="SUPFAM" id="SSF57850">
    <property type="entry name" value="RING/U-box"/>
    <property type="match status" value="1"/>
</dbReference>
<accession>A0A8D0AN77</accession>
<keyword evidence="5" id="KW-0175">Coiled coil</keyword>
<feature type="coiled-coil region" evidence="5">
    <location>
        <begin position="155"/>
        <end position="246"/>
    </location>
</feature>
<evidence type="ECO:0000313" key="9">
    <source>
        <dbReference type="Proteomes" id="UP000694568"/>
    </source>
</evidence>
<dbReference type="SUPFAM" id="SSF57845">
    <property type="entry name" value="B-box zinc-binding domain"/>
    <property type="match status" value="1"/>
</dbReference>
<protein>
    <recommendedName>
        <fullName evidence="7">RING-type domain-containing protein</fullName>
    </recommendedName>
</protein>
<dbReference type="Gene3D" id="3.30.160.60">
    <property type="entry name" value="Classic Zinc Finger"/>
    <property type="match status" value="1"/>
</dbReference>
<dbReference type="PROSITE" id="PS50089">
    <property type="entry name" value="ZF_RING_2"/>
    <property type="match status" value="1"/>
</dbReference>